<name>A0A8T0PT82_PANVG</name>
<sequence length="143" mass="15341">MTPPPLRPWLACLAGTCRSTEAAREVDAGRSVAAWLLAAASRRALHWQASKKPAPGSTRRPTPAATNLACVWRCGYKPFADEQAATGARRRRRRAVPAACAGLPGGGRYPIHRPGRPGPSDFGPYDEICAARIGPRRVEAQFA</sequence>
<dbReference type="Proteomes" id="UP000823388">
    <property type="component" value="Chromosome 8K"/>
</dbReference>
<organism evidence="1 2">
    <name type="scientific">Panicum virgatum</name>
    <name type="common">Blackwell switchgrass</name>
    <dbReference type="NCBI Taxonomy" id="38727"/>
    <lineage>
        <taxon>Eukaryota</taxon>
        <taxon>Viridiplantae</taxon>
        <taxon>Streptophyta</taxon>
        <taxon>Embryophyta</taxon>
        <taxon>Tracheophyta</taxon>
        <taxon>Spermatophyta</taxon>
        <taxon>Magnoliopsida</taxon>
        <taxon>Liliopsida</taxon>
        <taxon>Poales</taxon>
        <taxon>Poaceae</taxon>
        <taxon>PACMAD clade</taxon>
        <taxon>Panicoideae</taxon>
        <taxon>Panicodae</taxon>
        <taxon>Paniceae</taxon>
        <taxon>Panicinae</taxon>
        <taxon>Panicum</taxon>
        <taxon>Panicum sect. Hiantes</taxon>
    </lineage>
</organism>
<protein>
    <submittedName>
        <fullName evidence="1">Uncharacterized protein</fullName>
    </submittedName>
</protein>
<dbReference type="EMBL" id="CM029051">
    <property type="protein sequence ID" value="KAG2563542.1"/>
    <property type="molecule type" value="Genomic_DNA"/>
</dbReference>
<reference evidence="1" key="1">
    <citation type="submission" date="2020-05" db="EMBL/GenBank/DDBJ databases">
        <title>WGS assembly of Panicum virgatum.</title>
        <authorList>
            <person name="Lovell J.T."/>
            <person name="Jenkins J."/>
            <person name="Shu S."/>
            <person name="Juenger T.E."/>
            <person name="Schmutz J."/>
        </authorList>
    </citation>
    <scope>NUCLEOTIDE SEQUENCE</scope>
    <source>
        <strain evidence="1">AP13</strain>
    </source>
</reference>
<gene>
    <name evidence="1" type="ORF">PVAP13_8KG327912</name>
</gene>
<keyword evidence="2" id="KW-1185">Reference proteome</keyword>
<evidence type="ECO:0000313" key="2">
    <source>
        <dbReference type="Proteomes" id="UP000823388"/>
    </source>
</evidence>
<dbReference type="AlphaFoldDB" id="A0A8T0PT82"/>
<comment type="caution">
    <text evidence="1">The sequence shown here is derived from an EMBL/GenBank/DDBJ whole genome shotgun (WGS) entry which is preliminary data.</text>
</comment>
<accession>A0A8T0PT82</accession>
<proteinExistence type="predicted"/>
<evidence type="ECO:0000313" key="1">
    <source>
        <dbReference type="EMBL" id="KAG2563542.1"/>
    </source>
</evidence>